<dbReference type="PROSITE" id="PS00633">
    <property type="entry name" value="BROMODOMAIN_1"/>
    <property type="match status" value="2"/>
</dbReference>
<keyword evidence="7" id="KW-0539">Nucleus</keyword>
<dbReference type="GO" id="GO:0006338">
    <property type="term" value="P:chromatin remodeling"/>
    <property type="evidence" value="ECO:0007669"/>
    <property type="project" value="InterPro"/>
</dbReference>
<feature type="compositionally biased region" description="Polar residues" evidence="9">
    <location>
        <begin position="223"/>
        <end position="233"/>
    </location>
</feature>
<evidence type="ECO:0000259" key="10">
    <source>
        <dbReference type="PROSITE" id="PS50014"/>
    </source>
</evidence>
<dbReference type="PANTHER" id="PTHR16062">
    <property type="entry name" value="SWI/SNF-RELATED"/>
    <property type="match status" value="1"/>
</dbReference>
<feature type="compositionally biased region" description="Polar residues" evidence="9">
    <location>
        <begin position="197"/>
        <end position="216"/>
    </location>
</feature>
<dbReference type="Proteomes" id="UP001219567">
    <property type="component" value="Chromosome 5"/>
</dbReference>
<dbReference type="InterPro" id="IPR001487">
    <property type="entry name" value="Bromodomain"/>
</dbReference>
<evidence type="ECO:0000256" key="6">
    <source>
        <dbReference type="ARBA" id="ARBA00023163"/>
    </source>
</evidence>
<evidence type="ECO:0000256" key="3">
    <source>
        <dbReference type="ARBA" id="ARBA00022853"/>
    </source>
</evidence>
<feature type="compositionally biased region" description="Polar residues" evidence="9">
    <location>
        <begin position="143"/>
        <end position="160"/>
    </location>
</feature>
<dbReference type="SMART" id="SM00297">
    <property type="entry name" value="BROMO"/>
    <property type="match status" value="2"/>
</dbReference>
<dbReference type="CDD" id="cd04369">
    <property type="entry name" value="Bromodomain"/>
    <property type="match status" value="1"/>
</dbReference>
<keyword evidence="5 8" id="KW-0103">Bromodomain</keyword>
<feature type="compositionally biased region" description="Polar residues" evidence="9">
    <location>
        <begin position="176"/>
        <end position="189"/>
    </location>
</feature>
<feature type="domain" description="Bromo" evidence="10">
    <location>
        <begin position="327"/>
        <end position="397"/>
    </location>
</feature>
<evidence type="ECO:0000256" key="2">
    <source>
        <dbReference type="ARBA" id="ARBA00022737"/>
    </source>
</evidence>
<keyword evidence="3" id="KW-0156">Chromatin regulator</keyword>
<keyword evidence="12" id="KW-1185">Reference proteome</keyword>
<dbReference type="EMBL" id="CP119947">
    <property type="protein sequence ID" value="WFD00554.1"/>
    <property type="molecule type" value="Genomic_DNA"/>
</dbReference>
<accession>A0AAJ5YWI2</accession>
<dbReference type="GO" id="GO:0016586">
    <property type="term" value="C:RSC-type complex"/>
    <property type="evidence" value="ECO:0007669"/>
    <property type="project" value="InterPro"/>
</dbReference>
<dbReference type="GO" id="GO:0003682">
    <property type="term" value="F:chromatin binding"/>
    <property type="evidence" value="ECO:0007669"/>
    <property type="project" value="TreeGrafter"/>
</dbReference>
<feature type="compositionally biased region" description="Low complexity" evidence="9">
    <location>
        <begin position="269"/>
        <end position="283"/>
    </location>
</feature>
<keyword evidence="2" id="KW-0677">Repeat</keyword>
<keyword evidence="6" id="KW-0804">Transcription</keyword>
<evidence type="ECO:0000256" key="5">
    <source>
        <dbReference type="ARBA" id="ARBA00023117"/>
    </source>
</evidence>
<dbReference type="Gene3D" id="1.20.920.10">
    <property type="entry name" value="Bromodomain-like"/>
    <property type="match status" value="2"/>
</dbReference>
<proteinExistence type="predicted"/>
<feature type="compositionally biased region" description="Pro residues" evidence="9">
    <location>
        <begin position="434"/>
        <end position="447"/>
    </location>
</feature>
<evidence type="ECO:0000256" key="9">
    <source>
        <dbReference type="SAM" id="MobiDB-lite"/>
    </source>
</evidence>
<sequence length="695" mass="76548">MESAQKQQESIVQAGSRILDKVMHAKDQDGDLLATPFLRLPSRKQYPEYYAVIKKPITLTEIRTKLKQGTYQTLQELRQDLDLLCNNAKRFNERESEIWLQARALHTVMKEAWNEQQEVQQVAKDHTASTPETKRRRLAESVAKSSLSKDSAQESSSVQTPRPGKITLRRNHDSTSKTATGLSTENRSVTSKDTKHASQIPTNPTSDPAPSASKTSLMKDAGKSSSQRSGTMPSSDAAASIAKSASTSASASTTKQANGTSAGAEANMPPVTRIVSSPSTSPSVPKPGQAASPYVAEPRRRGAPRGKRLRVMLRWAIQSMTSAQSPQGTLFAEMFMELPSRQDYPDYYQLIQYPISFAEIDQKLEQKEYINPHALVTDLYRMLSNAQYYNEEHSQVWDDAQALRSHLEKVVIPTLLAEGFTLDPNDHRQAALPPGTPGAVPWPPSSPAPENLSERSSPAPAHGNRTPNSATPIVPSTKPTELPRASPSLNNTTAPILRPTTSPLPTPRSVKPIITPTSLNTRPNELPPSAQGPKSVTAVPPMTLEQVVRLIEQKAWPQHPALLQIPEEAISEISAPPTNLCPIRSVRMQMYPNTEPSGYFAEIGLTCEEKTPPQVIRVPGRCRSIVVRLSMDHRDAIRVALNRREIGGAWIENESATYAFHINLDKGFHTLQVSLLPTNSLENSKQGQFCMYLNK</sequence>
<organism evidence="11 12">
    <name type="scientific">Malassezia yamatoensis</name>
    <dbReference type="NCBI Taxonomy" id="253288"/>
    <lineage>
        <taxon>Eukaryota</taxon>
        <taxon>Fungi</taxon>
        <taxon>Dikarya</taxon>
        <taxon>Basidiomycota</taxon>
        <taxon>Ustilaginomycotina</taxon>
        <taxon>Malasseziomycetes</taxon>
        <taxon>Malasseziales</taxon>
        <taxon>Malasseziaceae</taxon>
        <taxon>Malassezia</taxon>
    </lineage>
</organism>
<dbReference type="AlphaFoldDB" id="A0AAJ5YWI2"/>
<evidence type="ECO:0000313" key="12">
    <source>
        <dbReference type="Proteomes" id="UP001219567"/>
    </source>
</evidence>
<name>A0AAJ5YWI2_9BASI</name>
<feature type="region of interest" description="Disordered" evidence="9">
    <location>
        <begin position="119"/>
        <end position="305"/>
    </location>
</feature>
<evidence type="ECO:0000256" key="8">
    <source>
        <dbReference type="PROSITE-ProRule" id="PRU00035"/>
    </source>
</evidence>
<dbReference type="InterPro" id="IPR037382">
    <property type="entry name" value="Rsc/polybromo"/>
</dbReference>
<evidence type="ECO:0000256" key="4">
    <source>
        <dbReference type="ARBA" id="ARBA00023015"/>
    </source>
</evidence>
<gene>
    <name evidence="11" type="ORF">MYAM1_003303</name>
</gene>
<feature type="region of interest" description="Disordered" evidence="9">
    <location>
        <begin position="425"/>
        <end position="537"/>
    </location>
</feature>
<dbReference type="InterPro" id="IPR036427">
    <property type="entry name" value="Bromodomain-like_sf"/>
</dbReference>
<feature type="compositionally biased region" description="Low complexity" evidence="9">
    <location>
        <begin position="497"/>
        <end position="509"/>
    </location>
</feature>
<evidence type="ECO:0000256" key="7">
    <source>
        <dbReference type="ARBA" id="ARBA00023242"/>
    </source>
</evidence>
<evidence type="ECO:0000256" key="1">
    <source>
        <dbReference type="ARBA" id="ARBA00004123"/>
    </source>
</evidence>
<comment type="subcellular location">
    <subcellularLocation>
        <location evidence="1">Nucleus</location>
    </subcellularLocation>
</comment>
<dbReference type="PRINTS" id="PR00503">
    <property type="entry name" value="BROMODOMAIN"/>
</dbReference>
<dbReference type="Pfam" id="PF00439">
    <property type="entry name" value="Bromodomain"/>
    <property type="match status" value="2"/>
</dbReference>
<reference evidence="11 12" key="1">
    <citation type="submission" date="2023-03" db="EMBL/GenBank/DDBJ databases">
        <title>Mating type loci evolution in Malassezia.</title>
        <authorList>
            <person name="Coelho M.A."/>
        </authorList>
    </citation>
    <scope>NUCLEOTIDE SEQUENCE [LARGE SCALE GENOMIC DNA]</scope>
    <source>
        <strain evidence="11 12">CBS 9725</strain>
    </source>
</reference>
<feature type="compositionally biased region" description="Low complexity" evidence="9">
    <location>
        <begin position="234"/>
        <end position="257"/>
    </location>
</feature>
<feature type="domain" description="Bromo" evidence="10">
    <location>
        <begin position="29"/>
        <end position="99"/>
    </location>
</feature>
<dbReference type="PANTHER" id="PTHR16062:SF23">
    <property type="entry name" value="BROMO DOMAIN-CONTAINING PROTEIN"/>
    <property type="match status" value="1"/>
</dbReference>
<dbReference type="PROSITE" id="PS50014">
    <property type="entry name" value="BROMODOMAIN_2"/>
    <property type="match status" value="2"/>
</dbReference>
<protein>
    <recommendedName>
        <fullName evidence="10">Bromo domain-containing protein</fullName>
    </recommendedName>
</protein>
<dbReference type="InterPro" id="IPR018359">
    <property type="entry name" value="Bromodomain_CS"/>
</dbReference>
<evidence type="ECO:0000313" key="11">
    <source>
        <dbReference type="EMBL" id="WFD00554.1"/>
    </source>
</evidence>
<dbReference type="GO" id="GO:0006368">
    <property type="term" value="P:transcription elongation by RNA polymerase II"/>
    <property type="evidence" value="ECO:0007669"/>
    <property type="project" value="TreeGrafter"/>
</dbReference>
<dbReference type="SUPFAM" id="SSF47370">
    <property type="entry name" value="Bromodomain"/>
    <property type="match status" value="2"/>
</dbReference>
<keyword evidence="4" id="KW-0805">Transcription regulation</keyword>